<proteinExistence type="inferred from homology"/>
<feature type="transmembrane region" description="Helical" evidence="7">
    <location>
        <begin position="189"/>
        <end position="208"/>
    </location>
</feature>
<dbReference type="InterPro" id="IPR035906">
    <property type="entry name" value="MetI-like_sf"/>
</dbReference>
<feature type="transmembrane region" description="Helical" evidence="7">
    <location>
        <begin position="100"/>
        <end position="125"/>
    </location>
</feature>
<feature type="transmembrane region" description="Helical" evidence="7">
    <location>
        <begin position="137"/>
        <end position="157"/>
    </location>
</feature>
<feature type="transmembrane region" description="Helical" evidence="7">
    <location>
        <begin position="263"/>
        <end position="283"/>
    </location>
</feature>
<evidence type="ECO:0000256" key="7">
    <source>
        <dbReference type="RuleBase" id="RU363032"/>
    </source>
</evidence>
<keyword evidence="10" id="KW-0762">Sugar transport</keyword>
<reference evidence="10 11" key="1">
    <citation type="submission" date="2019-06" db="EMBL/GenBank/DDBJ databases">
        <title>Sequencing the genomes of 1000 actinobacteria strains.</title>
        <authorList>
            <person name="Klenk H.-P."/>
        </authorList>
    </citation>
    <scope>NUCLEOTIDE SEQUENCE [LARGE SCALE GENOMIC DNA]</scope>
    <source>
        <strain evidence="10 11">DSM 20169</strain>
    </source>
</reference>
<feature type="region of interest" description="Disordered" evidence="8">
    <location>
        <begin position="1"/>
        <end position="30"/>
    </location>
</feature>
<dbReference type="GO" id="GO:0005886">
    <property type="term" value="C:plasma membrane"/>
    <property type="evidence" value="ECO:0007669"/>
    <property type="project" value="UniProtKB-SubCell"/>
</dbReference>
<evidence type="ECO:0000313" key="11">
    <source>
        <dbReference type="Proteomes" id="UP000317209"/>
    </source>
</evidence>
<comment type="subcellular location">
    <subcellularLocation>
        <location evidence="1 7">Cell membrane</location>
        <topology evidence="1 7">Multi-pass membrane protein</topology>
    </subcellularLocation>
</comment>
<evidence type="ECO:0000256" key="2">
    <source>
        <dbReference type="ARBA" id="ARBA00022448"/>
    </source>
</evidence>
<accession>A0A543BKY1</accession>
<dbReference type="GO" id="GO:0055085">
    <property type="term" value="P:transmembrane transport"/>
    <property type="evidence" value="ECO:0007669"/>
    <property type="project" value="InterPro"/>
</dbReference>
<evidence type="ECO:0000256" key="4">
    <source>
        <dbReference type="ARBA" id="ARBA00022692"/>
    </source>
</evidence>
<evidence type="ECO:0000256" key="6">
    <source>
        <dbReference type="ARBA" id="ARBA00023136"/>
    </source>
</evidence>
<keyword evidence="5 7" id="KW-1133">Transmembrane helix</keyword>
<dbReference type="InterPro" id="IPR000515">
    <property type="entry name" value="MetI-like"/>
</dbReference>
<feature type="transmembrane region" description="Helical" evidence="7">
    <location>
        <begin position="295"/>
        <end position="316"/>
    </location>
</feature>
<evidence type="ECO:0000313" key="10">
    <source>
        <dbReference type="EMBL" id="TQL85476.1"/>
    </source>
</evidence>
<keyword evidence="2 7" id="KW-0813">Transport</keyword>
<dbReference type="Pfam" id="PF00528">
    <property type="entry name" value="BPD_transp_1"/>
    <property type="match status" value="1"/>
</dbReference>
<keyword evidence="4 7" id="KW-0812">Transmembrane</keyword>
<dbReference type="RefSeq" id="WP_141871420.1">
    <property type="nucleotide sequence ID" value="NZ_VFOX01000001.1"/>
</dbReference>
<dbReference type="Gene3D" id="1.10.3720.10">
    <property type="entry name" value="MetI-like"/>
    <property type="match status" value="1"/>
</dbReference>
<evidence type="ECO:0000256" key="5">
    <source>
        <dbReference type="ARBA" id="ARBA00022989"/>
    </source>
</evidence>
<dbReference type="PROSITE" id="PS50928">
    <property type="entry name" value="ABC_TM1"/>
    <property type="match status" value="1"/>
</dbReference>
<sequence>MSLDTQTRRSAQNRDDRPIPSNTERTSKAKSLRRTRVIDGATATVFLAPGLIAFLIFVVLPALVGLGLSFFDWDLFSTPEFVGVDNFVRLIGDAAMWKSLGVTALFVIMGVLPTTVLGFCLAVVANSGIRGASAFRILYFLPLVASSAVASAIWINIYQPRAGLLNSIIGLFGVQGPAWLTDPATARPALVLMMIWSALPVVIILYIASLQRIPDDLYSAAALDGANKWRQLWSITWPSVAGTTGLVLVLQLIGFLGGALETALIMTGGGPLGETTSLALYAYNVGFERREVGYASAVSLFQLAILAVGFVIYQIVMHGRKARA</sequence>
<keyword evidence="3" id="KW-1003">Cell membrane</keyword>
<feature type="domain" description="ABC transmembrane type-1" evidence="9">
    <location>
        <begin position="100"/>
        <end position="313"/>
    </location>
</feature>
<comment type="caution">
    <text evidence="10">The sequence shown here is derived from an EMBL/GenBank/DDBJ whole genome shotgun (WGS) entry which is preliminary data.</text>
</comment>
<comment type="similarity">
    <text evidence="7">Belongs to the binding-protein-dependent transport system permease family.</text>
</comment>
<dbReference type="SUPFAM" id="SSF161098">
    <property type="entry name" value="MetI-like"/>
    <property type="match status" value="1"/>
</dbReference>
<feature type="transmembrane region" description="Helical" evidence="7">
    <location>
        <begin position="235"/>
        <end position="256"/>
    </location>
</feature>
<evidence type="ECO:0000256" key="1">
    <source>
        <dbReference type="ARBA" id="ARBA00004651"/>
    </source>
</evidence>
<dbReference type="OrthoDB" id="145927at2"/>
<evidence type="ECO:0000256" key="3">
    <source>
        <dbReference type="ARBA" id="ARBA00022475"/>
    </source>
</evidence>
<dbReference type="PANTHER" id="PTHR30193:SF41">
    <property type="entry name" value="DIACETYLCHITOBIOSE UPTAKE SYSTEM PERMEASE PROTEIN NGCF"/>
    <property type="match status" value="1"/>
</dbReference>
<dbReference type="InterPro" id="IPR051393">
    <property type="entry name" value="ABC_transporter_permease"/>
</dbReference>
<feature type="compositionally biased region" description="Polar residues" evidence="8">
    <location>
        <begin position="1"/>
        <end position="10"/>
    </location>
</feature>
<dbReference type="CDD" id="cd06261">
    <property type="entry name" value="TM_PBP2"/>
    <property type="match status" value="1"/>
</dbReference>
<dbReference type="AlphaFoldDB" id="A0A543BKY1"/>
<evidence type="ECO:0000256" key="8">
    <source>
        <dbReference type="SAM" id="MobiDB-lite"/>
    </source>
</evidence>
<keyword evidence="6 7" id="KW-0472">Membrane</keyword>
<dbReference type="Proteomes" id="UP000317209">
    <property type="component" value="Unassembled WGS sequence"/>
</dbReference>
<keyword evidence="11" id="KW-1185">Reference proteome</keyword>
<dbReference type="EMBL" id="VFOX01000001">
    <property type="protein sequence ID" value="TQL85476.1"/>
    <property type="molecule type" value="Genomic_DNA"/>
</dbReference>
<protein>
    <submittedName>
        <fullName evidence="10">Multiple sugar transport system permease protein</fullName>
    </submittedName>
</protein>
<evidence type="ECO:0000259" key="9">
    <source>
        <dbReference type="PROSITE" id="PS50928"/>
    </source>
</evidence>
<dbReference type="PANTHER" id="PTHR30193">
    <property type="entry name" value="ABC TRANSPORTER PERMEASE PROTEIN"/>
    <property type="match status" value="1"/>
</dbReference>
<organism evidence="10 11">
    <name type="scientific">Microbacterium saperdae</name>
    <dbReference type="NCBI Taxonomy" id="69368"/>
    <lineage>
        <taxon>Bacteria</taxon>
        <taxon>Bacillati</taxon>
        <taxon>Actinomycetota</taxon>
        <taxon>Actinomycetes</taxon>
        <taxon>Micrococcales</taxon>
        <taxon>Microbacteriaceae</taxon>
        <taxon>Microbacterium</taxon>
    </lineage>
</organism>
<gene>
    <name evidence="10" type="ORF">FB560_1092</name>
</gene>
<feature type="transmembrane region" description="Helical" evidence="7">
    <location>
        <begin position="43"/>
        <end position="71"/>
    </location>
</feature>
<name>A0A543BKY1_9MICO</name>